<feature type="active site" description="Charge relay system" evidence="8">
    <location>
        <position position="332"/>
    </location>
</feature>
<keyword evidence="2" id="KW-0808">Transferase</keyword>
<dbReference type="EC" id="2.3.1.84" evidence="6"/>
<dbReference type="Proteomes" id="UP000054481">
    <property type="component" value="Unassembled WGS sequence"/>
</dbReference>
<evidence type="ECO:0000256" key="6">
    <source>
        <dbReference type="ARBA" id="ARBA00066969"/>
    </source>
</evidence>
<gene>
    <name evidence="11" type="ORF">HIM_05498</name>
</gene>
<evidence type="ECO:0000313" key="12">
    <source>
        <dbReference type="Proteomes" id="UP000054481"/>
    </source>
</evidence>
<evidence type="ECO:0000313" key="11">
    <source>
        <dbReference type="EMBL" id="KJZ75012.1"/>
    </source>
</evidence>
<feature type="active site" description="Charge relay system" evidence="8">
    <location>
        <position position="203"/>
    </location>
</feature>
<evidence type="ECO:0000256" key="4">
    <source>
        <dbReference type="ARBA" id="ARBA00050620"/>
    </source>
</evidence>
<sequence length="423" mass="47885">MEWFGHAKINFHHAATPRPIKEKDGKETDLLKICEKLTPPCLLNPWLFNGHLQTLWTATKPHGPKLFYRRRVFEAENKSYKGTFAVDFPVEPFEGHDEGLPYRTKYFTDEELENMGSNDSKPMLVVLHGLSGGSHEVYLRATIAPLLEGGKWDACVVNSRGCARSKLTSGILYNARSTWDIRQTVKWLHEKFPNRPLFAIGFSLGANILTNYCGEEGSNCLLKGAVICSNPFNLDISSKILQGTFMGKEVYLRTMGGTMREMALSHKKELELYSNLDIPAIEKSTYLYDFDRAVHCPTWGYPTEYAYYRDSSSSDAVLAIRIPFMAIHATDDPIAVRQAVPFEEFRENPSTVLVTTSLGGHLCWFESGGGRWYPRPVCNFLNHMAFNVDLDSVKPLSDPPQLEKKPGNATYEPMRRRMGVPQE</sequence>
<dbReference type="Pfam" id="PF00561">
    <property type="entry name" value="Abhydrolase_1"/>
    <property type="match status" value="1"/>
</dbReference>
<feature type="domain" description="AB hydrolase-1" evidence="10">
    <location>
        <begin position="122"/>
        <end position="360"/>
    </location>
</feature>
<dbReference type="InterPro" id="IPR012020">
    <property type="entry name" value="ABHD4"/>
</dbReference>
<evidence type="ECO:0000256" key="9">
    <source>
        <dbReference type="SAM" id="MobiDB-lite"/>
    </source>
</evidence>
<keyword evidence="12" id="KW-1185">Reference proteome</keyword>
<comment type="similarity">
    <text evidence="1">Belongs to the AB hydrolase superfamily. AB hydrolase 4 family.</text>
</comment>
<dbReference type="InterPro" id="IPR029058">
    <property type="entry name" value="AB_hydrolase_fold"/>
</dbReference>
<comment type="catalytic activity">
    <reaction evidence="4">
        <text>an aliphatic alcohol + acetyl-CoA = an acetyl ester + CoA</text>
        <dbReference type="Rhea" id="RHEA:17229"/>
        <dbReference type="ChEBI" id="CHEBI:2571"/>
        <dbReference type="ChEBI" id="CHEBI:47622"/>
        <dbReference type="ChEBI" id="CHEBI:57287"/>
        <dbReference type="ChEBI" id="CHEBI:57288"/>
        <dbReference type="EC" id="2.3.1.84"/>
    </reaction>
</comment>
<dbReference type="EMBL" id="KQ030520">
    <property type="protein sequence ID" value="KJZ75012.1"/>
    <property type="molecule type" value="Genomic_DNA"/>
</dbReference>
<dbReference type="GO" id="GO:0008126">
    <property type="term" value="F:acetylesterase activity"/>
    <property type="evidence" value="ECO:0007669"/>
    <property type="project" value="TreeGrafter"/>
</dbReference>
<dbReference type="OrthoDB" id="5954035at2759"/>
<dbReference type="PANTHER" id="PTHR10794">
    <property type="entry name" value="ABHYDROLASE DOMAIN-CONTAINING PROTEIN"/>
    <property type="match status" value="1"/>
</dbReference>
<name>A0A0F8A028_9HYPO</name>
<evidence type="ECO:0000256" key="7">
    <source>
        <dbReference type="ARBA" id="ARBA00080774"/>
    </source>
</evidence>
<evidence type="ECO:0000256" key="1">
    <source>
        <dbReference type="ARBA" id="ARBA00010884"/>
    </source>
</evidence>
<proteinExistence type="inferred from homology"/>
<protein>
    <recommendedName>
        <fullName evidence="6">alcohol O-acetyltransferase</fullName>
        <ecNumber evidence="6">2.3.1.84</ecNumber>
    </recommendedName>
    <alternativeName>
        <fullName evidence="7">Alcohol O-acetyltransferase</fullName>
    </alternativeName>
</protein>
<evidence type="ECO:0000256" key="3">
    <source>
        <dbReference type="ARBA" id="ARBA00022801"/>
    </source>
</evidence>
<organism evidence="11 12">
    <name type="scientific">Hirsutella minnesotensis 3608</name>
    <dbReference type="NCBI Taxonomy" id="1043627"/>
    <lineage>
        <taxon>Eukaryota</taxon>
        <taxon>Fungi</taxon>
        <taxon>Dikarya</taxon>
        <taxon>Ascomycota</taxon>
        <taxon>Pezizomycotina</taxon>
        <taxon>Sordariomycetes</taxon>
        <taxon>Hypocreomycetidae</taxon>
        <taxon>Hypocreales</taxon>
        <taxon>Ophiocordycipitaceae</taxon>
        <taxon>Hirsutella</taxon>
    </lineage>
</organism>
<dbReference type="PANTHER" id="PTHR10794:SF63">
    <property type="entry name" value="ALPHA_BETA HYDROLASE 1, ISOFORM A"/>
    <property type="match status" value="1"/>
</dbReference>
<evidence type="ECO:0000256" key="8">
    <source>
        <dbReference type="PIRSR" id="PIRSR005211-1"/>
    </source>
</evidence>
<dbReference type="PIRSF" id="PIRSF005211">
    <property type="entry name" value="Ab_hydro_YheT"/>
    <property type="match status" value="1"/>
</dbReference>
<dbReference type="GO" id="GO:0051792">
    <property type="term" value="P:medium-chain fatty acid biosynthetic process"/>
    <property type="evidence" value="ECO:0007669"/>
    <property type="project" value="TreeGrafter"/>
</dbReference>
<evidence type="ECO:0000259" key="10">
    <source>
        <dbReference type="Pfam" id="PF00561"/>
    </source>
</evidence>
<dbReference type="InterPro" id="IPR050960">
    <property type="entry name" value="AB_hydrolase_4_sf"/>
</dbReference>
<dbReference type="InterPro" id="IPR000073">
    <property type="entry name" value="AB_hydrolase_1"/>
</dbReference>
<feature type="active site" description="Charge relay system" evidence="8">
    <location>
        <position position="361"/>
    </location>
</feature>
<evidence type="ECO:0000256" key="2">
    <source>
        <dbReference type="ARBA" id="ARBA00022679"/>
    </source>
</evidence>
<dbReference type="GO" id="GO:0004026">
    <property type="term" value="F:alcohol O-acetyltransferase activity"/>
    <property type="evidence" value="ECO:0007669"/>
    <property type="project" value="UniProtKB-EC"/>
</dbReference>
<dbReference type="GO" id="GO:0051793">
    <property type="term" value="P:medium-chain fatty acid catabolic process"/>
    <property type="evidence" value="ECO:0007669"/>
    <property type="project" value="UniProtKB-ARBA"/>
</dbReference>
<dbReference type="SUPFAM" id="SSF53474">
    <property type="entry name" value="alpha/beta-Hydrolases"/>
    <property type="match status" value="1"/>
</dbReference>
<evidence type="ECO:0000256" key="5">
    <source>
        <dbReference type="ARBA" id="ARBA00054277"/>
    </source>
</evidence>
<reference evidence="11 12" key="1">
    <citation type="journal article" date="2014" name="Genome Biol. Evol.">
        <title>Comparative genomics and transcriptomics analyses reveal divergent lifestyle features of nematode endoparasitic fungus Hirsutella minnesotensis.</title>
        <authorList>
            <person name="Lai Y."/>
            <person name="Liu K."/>
            <person name="Zhang X."/>
            <person name="Zhang X."/>
            <person name="Li K."/>
            <person name="Wang N."/>
            <person name="Shu C."/>
            <person name="Wu Y."/>
            <person name="Wang C."/>
            <person name="Bushley K.E."/>
            <person name="Xiang M."/>
            <person name="Liu X."/>
        </authorList>
    </citation>
    <scope>NUCLEOTIDE SEQUENCE [LARGE SCALE GENOMIC DNA]</scope>
    <source>
        <strain evidence="11 12">3608</strain>
    </source>
</reference>
<dbReference type="Gene3D" id="3.40.50.1820">
    <property type="entry name" value="alpha/beta hydrolase"/>
    <property type="match status" value="1"/>
</dbReference>
<keyword evidence="3" id="KW-0378">Hydrolase</keyword>
<dbReference type="GO" id="GO:0047372">
    <property type="term" value="F:monoacylglycerol lipase activity"/>
    <property type="evidence" value="ECO:0007669"/>
    <property type="project" value="TreeGrafter"/>
</dbReference>
<feature type="region of interest" description="Disordered" evidence="9">
    <location>
        <begin position="396"/>
        <end position="423"/>
    </location>
</feature>
<dbReference type="AlphaFoldDB" id="A0A0F8A028"/>
<accession>A0A0F8A028</accession>
<dbReference type="FunFam" id="3.40.50.1820:FF:000137">
    <property type="entry name" value="EEB1p Acyl-coenzymeA:ethanol O-acyltransferase"/>
    <property type="match status" value="1"/>
</dbReference>
<comment type="function">
    <text evidence="5">Displays enzymatic activity both for medium-chain fatty acid (MCFA) ethyl ester synthesis and hydrolysis (esterase activity). MCFA are toxic for yeast and this enzyme could thus be involved in their detoxification by esterification.</text>
</comment>